<evidence type="ECO:0000313" key="2">
    <source>
        <dbReference type="Proteomes" id="UP000005439"/>
    </source>
</evidence>
<proteinExistence type="predicted"/>
<dbReference type="Proteomes" id="UP000005439">
    <property type="component" value="Chromosome"/>
</dbReference>
<keyword evidence="2" id="KW-1185">Reference proteome</keyword>
<dbReference type="PATRIC" id="fig|679936.5.peg.1623"/>
<dbReference type="STRING" id="679936.Sulac_1557"/>
<reference evidence="2" key="1">
    <citation type="submission" date="2011-12" db="EMBL/GenBank/DDBJ databases">
        <title>The complete genome of chromosome of Sulfobacillus acidophilus DSM 10332.</title>
        <authorList>
            <person name="Lucas S."/>
            <person name="Han J."/>
            <person name="Lapidus A."/>
            <person name="Bruce D."/>
            <person name="Goodwin L."/>
            <person name="Pitluck S."/>
            <person name="Peters L."/>
            <person name="Kyrpides N."/>
            <person name="Mavromatis K."/>
            <person name="Ivanova N."/>
            <person name="Mikhailova N."/>
            <person name="Chertkov O."/>
            <person name="Saunders E."/>
            <person name="Detter J.C."/>
            <person name="Tapia R."/>
            <person name="Han C."/>
            <person name="Land M."/>
            <person name="Hauser L."/>
            <person name="Markowitz V."/>
            <person name="Cheng J.-F."/>
            <person name="Hugenholtz P."/>
            <person name="Woyke T."/>
            <person name="Wu D."/>
            <person name="Pukall R."/>
            <person name="Gehrich-Schroeter G."/>
            <person name="Schneider S."/>
            <person name="Klenk H.-P."/>
            <person name="Eisen J.A."/>
        </authorList>
    </citation>
    <scope>NUCLEOTIDE SEQUENCE [LARGE SCALE GENOMIC DNA]</scope>
    <source>
        <strain evidence="2">ATCC 700253 / DSM 10332 / NAL</strain>
    </source>
</reference>
<dbReference type="InterPro" id="IPR011033">
    <property type="entry name" value="PRC_barrel-like_sf"/>
</dbReference>
<dbReference type="EMBL" id="CP003179">
    <property type="protein sequence ID" value="AEW05054.1"/>
    <property type="molecule type" value="Genomic_DNA"/>
</dbReference>
<dbReference type="AlphaFoldDB" id="G8TY90"/>
<accession>G8TY90</accession>
<protein>
    <recommendedName>
        <fullName evidence="3">PRC-barrel domain-containing protein</fullName>
    </recommendedName>
</protein>
<dbReference type="HOGENOM" id="CLU_1668480_0_0_9"/>
<reference evidence="1 2" key="2">
    <citation type="journal article" date="2012" name="Stand. Genomic Sci.">
        <title>Complete genome sequence of the moderately thermophilic mineral-sulfide-oxidizing firmicute Sulfobacillus acidophilus type strain (NAL(T)).</title>
        <authorList>
            <person name="Anderson I."/>
            <person name="Chertkov O."/>
            <person name="Chen A."/>
            <person name="Saunders E."/>
            <person name="Lapidus A."/>
            <person name="Nolan M."/>
            <person name="Lucas S."/>
            <person name="Hammon N."/>
            <person name="Deshpande S."/>
            <person name="Cheng J.F."/>
            <person name="Han C."/>
            <person name="Tapia R."/>
            <person name="Goodwin L.A."/>
            <person name="Pitluck S."/>
            <person name="Liolios K."/>
            <person name="Pagani I."/>
            <person name="Ivanova N."/>
            <person name="Mikhailova N."/>
            <person name="Pati A."/>
            <person name="Palaniappan K."/>
            <person name="Land M."/>
            <person name="Pan C."/>
            <person name="Rohde M."/>
            <person name="Pukall R."/>
            <person name="Goker M."/>
            <person name="Detter J.C."/>
            <person name="Woyke T."/>
            <person name="Bristow J."/>
            <person name="Eisen J.A."/>
            <person name="Markowitz V."/>
            <person name="Hugenholtz P."/>
            <person name="Kyrpides N.C."/>
            <person name="Klenk H.P."/>
            <person name="Mavromatis K."/>
        </authorList>
    </citation>
    <scope>NUCLEOTIDE SEQUENCE [LARGE SCALE GENOMIC DNA]</scope>
    <source>
        <strain evidence="2">ATCC 700253 / DSM 10332 / NAL</strain>
    </source>
</reference>
<evidence type="ECO:0008006" key="3">
    <source>
        <dbReference type="Google" id="ProtNLM"/>
    </source>
</evidence>
<organism evidence="1 2">
    <name type="scientific">Sulfobacillus acidophilus (strain ATCC 700253 / DSM 10332 / NAL)</name>
    <dbReference type="NCBI Taxonomy" id="679936"/>
    <lineage>
        <taxon>Bacteria</taxon>
        <taxon>Bacillati</taxon>
        <taxon>Bacillota</taxon>
        <taxon>Clostridia</taxon>
        <taxon>Eubacteriales</taxon>
        <taxon>Clostridiales Family XVII. Incertae Sedis</taxon>
        <taxon>Sulfobacillus</taxon>
    </lineage>
</organism>
<sequence length="158" mass="18033">MISGWHIVHLPVRLTGRSRPVTVVEQVIVSWPDLWVAGFLLASPPFRFRFLPARQDLRITVTGVEIPSLKVIERRPRRWVREQQKAQKWWQNWPVESGDGQMVGRVKDFFFDEKSLAITHVVISRGIVGDLLSGAWVLEREALQFTDEGIKLLGAGAP</sequence>
<dbReference type="SUPFAM" id="SSF50346">
    <property type="entry name" value="PRC-barrel domain"/>
    <property type="match status" value="1"/>
</dbReference>
<evidence type="ECO:0000313" key="1">
    <source>
        <dbReference type="EMBL" id="AEW05054.1"/>
    </source>
</evidence>
<name>G8TY90_SULAD</name>
<gene>
    <name evidence="1" type="ordered locus">Sulac_1557</name>
</gene>
<dbReference type="KEGG" id="sap:Sulac_1557"/>